<protein>
    <submittedName>
        <fullName evidence="2">(northern house mosquito) hypothetical protein</fullName>
    </submittedName>
</protein>
<accession>A0A8D8D5M3</accession>
<proteinExistence type="predicted"/>
<evidence type="ECO:0000256" key="1">
    <source>
        <dbReference type="SAM" id="MobiDB-lite"/>
    </source>
</evidence>
<dbReference type="EMBL" id="HBUE01146132">
    <property type="protein sequence ID" value="CAG6503035.1"/>
    <property type="molecule type" value="Transcribed_RNA"/>
</dbReference>
<feature type="region of interest" description="Disordered" evidence="1">
    <location>
        <begin position="62"/>
        <end position="83"/>
    </location>
</feature>
<feature type="compositionally biased region" description="Basic residues" evidence="1">
    <location>
        <begin position="18"/>
        <end position="29"/>
    </location>
</feature>
<name>A0A8D8D5M3_CULPI</name>
<organism evidence="2">
    <name type="scientific">Culex pipiens</name>
    <name type="common">House mosquito</name>
    <dbReference type="NCBI Taxonomy" id="7175"/>
    <lineage>
        <taxon>Eukaryota</taxon>
        <taxon>Metazoa</taxon>
        <taxon>Ecdysozoa</taxon>
        <taxon>Arthropoda</taxon>
        <taxon>Hexapoda</taxon>
        <taxon>Insecta</taxon>
        <taxon>Pterygota</taxon>
        <taxon>Neoptera</taxon>
        <taxon>Endopterygota</taxon>
        <taxon>Diptera</taxon>
        <taxon>Nematocera</taxon>
        <taxon>Culicoidea</taxon>
        <taxon>Culicidae</taxon>
        <taxon>Culicinae</taxon>
        <taxon>Culicini</taxon>
        <taxon>Culex</taxon>
        <taxon>Culex</taxon>
    </lineage>
</organism>
<evidence type="ECO:0000313" key="2">
    <source>
        <dbReference type="EMBL" id="CAG6503035.1"/>
    </source>
</evidence>
<reference evidence="2" key="1">
    <citation type="submission" date="2021-05" db="EMBL/GenBank/DDBJ databases">
        <authorList>
            <person name="Alioto T."/>
            <person name="Alioto T."/>
            <person name="Gomez Garrido J."/>
        </authorList>
    </citation>
    <scope>NUCLEOTIDE SEQUENCE</scope>
</reference>
<feature type="region of interest" description="Disordered" evidence="1">
    <location>
        <begin position="1"/>
        <end position="41"/>
    </location>
</feature>
<sequence length="138" mass="15565">MVAVANRRLPTVAAPRPWQRRPPRRHRLPARAASGETRPETSAFRRNINDTTTITTIIIIRSSSSRPRHPGIDHDPRAVPVPEARADPAAVATFADWWPRRLPAPRIQRRRRWYRCVSSALGVASSALRFRRIAAGPS</sequence>
<dbReference type="AlphaFoldDB" id="A0A8D8D5M3"/>
<dbReference type="EMBL" id="HBUE01251031">
    <property type="protein sequence ID" value="CAG6554283.1"/>
    <property type="molecule type" value="Transcribed_RNA"/>
</dbReference>